<comment type="caution">
    <text evidence="5">The sequence shown here is derived from an EMBL/GenBank/DDBJ whole genome shotgun (WGS) entry which is preliminary data.</text>
</comment>
<feature type="domain" description="HTH lacI-type" evidence="4">
    <location>
        <begin position="1"/>
        <end position="55"/>
    </location>
</feature>
<evidence type="ECO:0000256" key="1">
    <source>
        <dbReference type="ARBA" id="ARBA00023015"/>
    </source>
</evidence>
<dbReference type="Pfam" id="PF00532">
    <property type="entry name" value="Peripla_BP_1"/>
    <property type="match status" value="1"/>
</dbReference>
<protein>
    <recommendedName>
        <fullName evidence="4">HTH lacI-type domain-containing protein</fullName>
    </recommendedName>
</protein>
<dbReference type="OrthoDB" id="369222at2"/>
<evidence type="ECO:0000313" key="6">
    <source>
        <dbReference type="Proteomes" id="UP000031189"/>
    </source>
</evidence>
<dbReference type="Pfam" id="PF00356">
    <property type="entry name" value="LacI"/>
    <property type="match status" value="1"/>
</dbReference>
<sequence>MDIRQIAEKAGVSVATVSRVQNHPETVAKATREKVQAIIDECNYTPNWFARGMNIGKAETIGIIVPDILNPSYMEIIKGIEDIMTESGYITVICDGSCDAQKEEDSINSLIKRNTDGLIIISSSISRQKLLSIKSKGIPIVSIGESNACKEIDTVKIDYEKASYKATKHLIDIGYDKIAIINGPKEKRENALRLEGFKRALKNNNIKMEKDYILHSKVSLDEGYLLTKKLLKLKNPPRAIFATDDIFAFAAMAALRDNNVKVPEDIAVIGFDNINLSRMIESKLTTVINPLHKQGVLGARLLIDIINNLESEDSFTQEILLETKIKIRKSCGYGRRIGEIF</sequence>
<keyword evidence="1" id="KW-0805">Transcription regulation</keyword>
<evidence type="ECO:0000259" key="4">
    <source>
        <dbReference type="PROSITE" id="PS50932"/>
    </source>
</evidence>
<dbReference type="Gene3D" id="1.10.260.40">
    <property type="entry name" value="lambda repressor-like DNA-binding domains"/>
    <property type="match status" value="1"/>
</dbReference>
<dbReference type="Proteomes" id="UP000031189">
    <property type="component" value="Unassembled WGS sequence"/>
</dbReference>
<gene>
    <name evidence="5" type="ORF">QX51_10330</name>
</gene>
<dbReference type="SUPFAM" id="SSF47413">
    <property type="entry name" value="lambda repressor-like DNA-binding domains"/>
    <property type="match status" value="1"/>
</dbReference>
<evidence type="ECO:0000313" key="5">
    <source>
        <dbReference type="EMBL" id="KHS57079.1"/>
    </source>
</evidence>
<dbReference type="InterPro" id="IPR001761">
    <property type="entry name" value="Peripla_BP/Lac1_sug-bd_dom"/>
</dbReference>
<dbReference type="Gene3D" id="3.40.50.2300">
    <property type="match status" value="2"/>
</dbReference>
<dbReference type="CDD" id="cd01392">
    <property type="entry name" value="HTH_LacI"/>
    <property type="match status" value="1"/>
</dbReference>
<reference evidence="5 6" key="1">
    <citation type="submission" date="2014-12" db="EMBL/GenBank/DDBJ databases">
        <title>Draft genome sequence of Terrisporobacter sp. 08-306576, isolated from the blood culture of a bacteremia patient.</title>
        <authorList>
            <person name="Lund L.C."/>
            <person name="Sydenham T.V."/>
            <person name="Hogh S.V."/>
            <person name="Skov M.N."/>
            <person name="Kemp M."/>
            <person name="Justesen U.S."/>
        </authorList>
    </citation>
    <scope>NUCLEOTIDE SEQUENCE [LARGE SCALE GENOMIC DNA]</scope>
    <source>
        <strain evidence="5 6">08-306576</strain>
    </source>
</reference>
<dbReference type="InterPro" id="IPR010982">
    <property type="entry name" value="Lambda_DNA-bd_dom_sf"/>
</dbReference>
<dbReference type="SUPFAM" id="SSF53822">
    <property type="entry name" value="Periplasmic binding protein-like I"/>
    <property type="match status" value="1"/>
</dbReference>
<dbReference type="InterPro" id="IPR028082">
    <property type="entry name" value="Peripla_BP_I"/>
</dbReference>
<organism evidence="5 6">
    <name type="scientific">Terrisporobacter othiniensis</name>
    <dbReference type="NCBI Taxonomy" id="1577792"/>
    <lineage>
        <taxon>Bacteria</taxon>
        <taxon>Bacillati</taxon>
        <taxon>Bacillota</taxon>
        <taxon>Clostridia</taxon>
        <taxon>Peptostreptococcales</taxon>
        <taxon>Peptostreptococcaceae</taxon>
        <taxon>Terrisporobacter</taxon>
    </lineage>
</organism>
<dbReference type="InterPro" id="IPR000843">
    <property type="entry name" value="HTH_LacI"/>
</dbReference>
<evidence type="ECO:0000256" key="3">
    <source>
        <dbReference type="ARBA" id="ARBA00023163"/>
    </source>
</evidence>
<dbReference type="PANTHER" id="PTHR30146">
    <property type="entry name" value="LACI-RELATED TRANSCRIPTIONAL REPRESSOR"/>
    <property type="match status" value="1"/>
</dbReference>
<dbReference type="EMBL" id="JWHR01000093">
    <property type="protein sequence ID" value="KHS57079.1"/>
    <property type="molecule type" value="Genomic_DNA"/>
</dbReference>
<dbReference type="PANTHER" id="PTHR30146:SF109">
    <property type="entry name" value="HTH-TYPE TRANSCRIPTIONAL REGULATOR GALS"/>
    <property type="match status" value="1"/>
</dbReference>
<dbReference type="AlphaFoldDB" id="A0A0B3VWU0"/>
<dbReference type="STRING" id="1577792.QX51_10330"/>
<dbReference type="GO" id="GO:0003700">
    <property type="term" value="F:DNA-binding transcription factor activity"/>
    <property type="evidence" value="ECO:0007669"/>
    <property type="project" value="TreeGrafter"/>
</dbReference>
<keyword evidence="3" id="KW-0804">Transcription</keyword>
<name>A0A0B3VWU0_9FIRM</name>
<dbReference type="RefSeq" id="WP_039679837.1">
    <property type="nucleotide sequence ID" value="NZ_JAWGXO010000003.1"/>
</dbReference>
<keyword evidence="2" id="KW-0238">DNA-binding</keyword>
<dbReference type="SMART" id="SM00354">
    <property type="entry name" value="HTH_LACI"/>
    <property type="match status" value="1"/>
</dbReference>
<accession>A0A0B3VWU0</accession>
<evidence type="ECO:0000256" key="2">
    <source>
        <dbReference type="ARBA" id="ARBA00023125"/>
    </source>
</evidence>
<dbReference type="GO" id="GO:0000976">
    <property type="term" value="F:transcription cis-regulatory region binding"/>
    <property type="evidence" value="ECO:0007669"/>
    <property type="project" value="TreeGrafter"/>
</dbReference>
<keyword evidence="6" id="KW-1185">Reference proteome</keyword>
<dbReference type="CDD" id="cd06267">
    <property type="entry name" value="PBP1_LacI_sugar_binding-like"/>
    <property type="match status" value="1"/>
</dbReference>
<dbReference type="PROSITE" id="PS50932">
    <property type="entry name" value="HTH_LACI_2"/>
    <property type="match status" value="1"/>
</dbReference>
<proteinExistence type="predicted"/>